<dbReference type="EMBL" id="JAQQKW010000011">
    <property type="protein sequence ID" value="MDC7695734.1"/>
    <property type="molecule type" value="Genomic_DNA"/>
</dbReference>
<dbReference type="Gene3D" id="3.50.50.60">
    <property type="entry name" value="FAD/NAD(P)-binding domain"/>
    <property type="match status" value="1"/>
</dbReference>
<dbReference type="RefSeq" id="WP_272742394.1">
    <property type="nucleotide sequence ID" value="NZ_JAQQKW010000011.1"/>
</dbReference>
<dbReference type="PANTHER" id="PTHR43747">
    <property type="entry name" value="FAD-BINDING PROTEIN"/>
    <property type="match status" value="1"/>
</dbReference>
<keyword evidence="2" id="KW-1185">Reference proteome</keyword>
<dbReference type="Pfam" id="PF04820">
    <property type="entry name" value="Trp_halogenase"/>
    <property type="match status" value="1"/>
</dbReference>
<dbReference type="InterPro" id="IPR050816">
    <property type="entry name" value="Flavin-dep_Halogenase_NPB"/>
</dbReference>
<sequence length="505" mass="57268">MQQTIRKIVIVGGGSAGWMAAAGLSKALGDTLEIDLIESEEIGIVGVGEATIPPILKFNDFLGIDEATFVRETHATYKLGIEFVDWRARGHSYFHPFGHSGREIESFPFHHYWLADWWRRGGDYDYTQYNLETVAAYKGRFGHLMSEGDKPNLNYAFQFDAVLYAKFLRNYSAERGVIRHEGRIVSVEQHPETGFVTAVVTADGRRLEGDLFIDCSGFRGLLIEGALNCGYEDWSRWLPMNSAVAVPCERVADITPYTRATAREAGWTWRIPLQHRTGNGYVFSDQFISVEDARARLLGCLDGAPLADPRLLKFVTGHRKRVWDKNVVALGLASGFLEPLESTALHLVQSGITRLLALFPRTGIVPSVVAQYNKEVLFDYNNIKDFLIAHYKVSERDDTPFWQWVQAMDMPDSLKERLEMFRETAIVVARDPELFRDTSWLAVLMGQGLLPKAVHPAVDSVDPTDLRLHMSRWRKMVESRADTLPAHEDYLRRFAPSAELRRREA</sequence>
<dbReference type="InterPro" id="IPR033856">
    <property type="entry name" value="Trp_halogen"/>
</dbReference>
<gene>
    <name evidence="1" type="ORF">PQU94_15765</name>
</gene>
<reference evidence="1 2" key="1">
    <citation type="submission" date="2023-01" db="EMBL/GenBank/DDBJ databases">
        <title>Novel species of the genus Asticcacaulis isolated from rivers.</title>
        <authorList>
            <person name="Lu H."/>
        </authorList>
    </citation>
    <scope>NUCLEOTIDE SEQUENCE [LARGE SCALE GENOMIC DNA]</scope>
    <source>
        <strain evidence="1 2">DXS10W</strain>
    </source>
</reference>
<dbReference type="SUPFAM" id="SSF51905">
    <property type="entry name" value="FAD/NAD(P)-binding domain"/>
    <property type="match status" value="1"/>
</dbReference>
<comment type="caution">
    <text evidence="1">The sequence shown here is derived from an EMBL/GenBank/DDBJ whole genome shotgun (WGS) entry which is preliminary data.</text>
</comment>
<organism evidence="1 2">
    <name type="scientific">Asticcacaulis currens</name>
    <dbReference type="NCBI Taxonomy" id="2984210"/>
    <lineage>
        <taxon>Bacteria</taxon>
        <taxon>Pseudomonadati</taxon>
        <taxon>Pseudomonadota</taxon>
        <taxon>Alphaproteobacteria</taxon>
        <taxon>Caulobacterales</taxon>
        <taxon>Caulobacteraceae</taxon>
        <taxon>Asticcacaulis</taxon>
    </lineage>
</organism>
<dbReference type="Proteomes" id="UP001216595">
    <property type="component" value="Unassembled WGS sequence"/>
</dbReference>
<name>A0ABT5IHV3_9CAUL</name>
<accession>A0ABT5IHV3</accession>
<evidence type="ECO:0000313" key="1">
    <source>
        <dbReference type="EMBL" id="MDC7695734.1"/>
    </source>
</evidence>
<protein>
    <submittedName>
        <fullName evidence="1">Tryptophan 7-halogenase</fullName>
    </submittedName>
</protein>
<dbReference type="PANTHER" id="PTHR43747:SF4">
    <property type="entry name" value="FLAVIN-DEPENDENT TRYPTOPHAN HALOGENASE"/>
    <property type="match status" value="1"/>
</dbReference>
<evidence type="ECO:0000313" key="2">
    <source>
        <dbReference type="Proteomes" id="UP001216595"/>
    </source>
</evidence>
<dbReference type="InterPro" id="IPR006905">
    <property type="entry name" value="Flavin_halogenase"/>
</dbReference>
<dbReference type="PIRSF" id="PIRSF011396">
    <property type="entry name" value="Trp_halogenase"/>
    <property type="match status" value="1"/>
</dbReference>
<proteinExistence type="predicted"/>
<dbReference type="InterPro" id="IPR036188">
    <property type="entry name" value="FAD/NAD-bd_sf"/>
</dbReference>